<dbReference type="Proteomes" id="UP001218638">
    <property type="component" value="Chromosome"/>
</dbReference>
<gene>
    <name evidence="2" type="ORF">PXH66_18095</name>
</gene>
<dbReference type="EMBL" id="CP119075">
    <property type="protein sequence ID" value="WED64253.1"/>
    <property type="molecule type" value="Genomic_DNA"/>
</dbReference>
<feature type="chain" id="PRO_5041954649" description="Carboxypeptidase regulatory-like domain-containing protein" evidence="1">
    <location>
        <begin position="23"/>
        <end position="131"/>
    </location>
</feature>
<proteinExistence type="predicted"/>
<evidence type="ECO:0000256" key="1">
    <source>
        <dbReference type="SAM" id="SignalP"/>
    </source>
</evidence>
<evidence type="ECO:0000313" key="3">
    <source>
        <dbReference type="Proteomes" id="UP001218638"/>
    </source>
</evidence>
<name>A0AAE9ZXB2_9BACT</name>
<sequence length="131" mass="14146">MKNWIKIVSFLALLTFASTAQAQSSPLSLGYVSSGNVEIDFDYLNTAFGPVRLYCGSDLVFECDQSGVTYAASGVSYTENNPGYFEVSGLPAGNYTATLSIGGSGSYYVGGDSIHWTSSGGWYYCYVFFIY</sequence>
<evidence type="ECO:0000313" key="2">
    <source>
        <dbReference type="EMBL" id="WED64253.1"/>
    </source>
</evidence>
<keyword evidence="1" id="KW-0732">Signal</keyword>
<dbReference type="AlphaFoldDB" id="A0AAE9ZXB2"/>
<organism evidence="2 3">
    <name type="scientific">Synoicihabitans lomoniglobus</name>
    <dbReference type="NCBI Taxonomy" id="2909285"/>
    <lineage>
        <taxon>Bacteria</taxon>
        <taxon>Pseudomonadati</taxon>
        <taxon>Verrucomicrobiota</taxon>
        <taxon>Opitutia</taxon>
        <taxon>Opitutales</taxon>
        <taxon>Opitutaceae</taxon>
        <taxon>Synoicihabitans</taxon>
    </lineage>
</organism>
<dbReference type="RefSeq" id="WP_330931083.1">
    <property type="nucleotide sequence ID" value="NZ_CP119075.1"/>
</dbReference>
<dbReference type="KEGG" id="slom:PXH66_18095"/>
<accession>A0AAE9ZXB2</accession>
<reference evidence="2" key="1">
    <citation type="submission" date="2023-03" db="EMBL/GenBank/DDBJ databases">
        <title>Lomoglobus Profundus gen. nov., sp. nov., a novel member of the phylum Verrucomicrobia, isolated from deep-marine sediment of South China Sea.</title>
        <authorList>
            <person name="Ahmad T."/>
            <person name="Ishaq S.E."/>
            <person name="Wang F."/>
        </authorList>
    </citation>
    <scope>NUCLEOTIDE SEQUENCE</scope>
    <source>
        <strain evidence="2">LMO-M01</strain>
    </source>
</reference>
<feature type="signal peptide" evidence="1">
    <location>
        <begin position="1"/>
        <end position="22"/>
    </location>
</feature>
<evidence type="ECO:0008006" key="4">
    <source>
        <dbReference type="Google" id="ProtNLM"/>
    </source>
</evidence>
<keyword evidence="3" id="KW-1185">Reference proteome</keyword>
<protein>
    <recommendedName>
        <fullName evidence="4">Carboxypeptidase regulatory-like domain-containing protein</fullName>
    </recommendedName>
</protein>